<dbReference type="CDD" id="cd01127">
    <property type="entry name" value="TrwB_TraG_TraD_VirD4"/>
    <property type="match status" value="1"/>
</dbReference>
<evidence type="ECO:0000256" key="3">
    <source>
        <dbReference type="PROSITE-ProRule" id="PRU00289"/>
    </source>
</evidence>
<accession>A0A1V0TTR2</accession>
<dbReference type="InterPro" id="IPR027417">
    <property type="entry name" value="P-loop_NTPase"/>
</dbReference>
<dbReference type="KEGG" id="sgv:B1H19_21120"/>
<gene>
    <name evidence="5" type="ORF">B1H19_21120</name>
</gene>
<dbReference type="GO" id="GO:0051301">
    <property type="term" value="P:cell division"/>
    <property type="evidence" value="ECO:0007669"/>
    <property type="project" value="UniProtKB-KW"/>
</dbReference>
<keyword evidence="1 3" id="KW-0547">Nucleotide-binding</keyword>
<keyword evidence="2 3" id="KW-0067">ATP-binding</keyword>
<proteinExistence type="predicted"/>
<dbReference type="STRING" id="553510.B1H19_21120"/>
<dbReference type="PANTHER" id="PTHR22683:SF41">
    <property type="entry name" value="DNA TRANSLOCASE FTSK"/>
    <property type="match status" value="1"/>
</dbReference>
<feature type="binding site" evidence="3">
    <location>
        <begin position="188"/>
        <end position="195"/>
    </location>
    <ligand>
        <name>ATP</name>
        <dbReference type="ChEBI" id="CHEBI:30616"/>
    </ligand>
</feature>
<reference evidence="5 6" key="1">
    <citation type="submission" date="2017-04" db="EMBL/GenBank/DDBJ databases">
        <title>Complete Genome Sequence of Streptomyces gilvosporeus F607, a Capable Producer of Natamycin.</title>
        <authorList>
            <person name="Zong G."/>
            <person name="Zhong C."/>
            <person name="Fu J."/>
            <person name="Qin R."/>
            <person name="Cao G."/>
        </authorList>
    </citation>
    <scope>NUCLEOTIDE SEQUENCE [LARGE SCALE GENOMIC DNA]</scope>
    <source>
        <strain evidence="5 6">F607</strain>
    </source>
</reference>
<evidence type="ECO:0000256" key="1">
    <source>
        <dbReference type="ARBA" id="ARBA00022741"/>
    </source>
</evidence>
<dbReference type="OrthoDB" id="5168624at2"/>
<protein>
    <submittedName>
        <fullName evidence="5">Cell division protein FtsK</fullName>
    </submittedName>
</protein>
<dbReference type="PANTHER" id="PTHR22683">
    <property type="entry name" value="SPORULATION PROTEIN RELATED"/>
    <property type="match status" value="1"/>
</dbReference>
<name>A0A1V0TTR2_9ACTN</name>
<dbReference type="GO" id="GO:0003677">
    <property type="term" value="F:DNA binding"/>
    <property type="evidence" value="ECO:0007669"/>
    <property type="project" value="InterPro"/>
</dbReference>
<organism evidence="5 6">
    <name type="scientific">Streptomyces gilvosporeus</name>
    <dbReference type="NCBI Taxonomy" id="553510"/>
    <lineage>
        <taxon>Bacteria</taxon>
        <taxon>Bacillati</taxon>
        <taxon>Actinomycetota</taxon>
        <taxon>Actinomycetes</taxon>
        <taxon>Kitasatosporales</taxon>
        <taxon>Streptomycetaceae</taxon>
        <taxon>Streptomyces</taxon>
    </lineage>
</organism>
<evidence type="ECO:0000256" key="2">
    <source>
        <dbReference type="ARBA" id="ARBA00022840"/>
    </source>
</evidence>
<dbReference type="PROSITE" id="PS50901">
    <property type="entry name" value="FTSK"/>
    <property type="match status" value="1"/>
</dbReference>
<keyword evidence="5" id="KW-0132">Cell division</keyword>
<dbReference type="GO" id="GO:0005524">
    <property type="term" value="F:ATP binding"/>
    <property type="evidence" value="ECO:0007669"/>
    <property type="project" value="UniProtKB-UniRule"/>
</dbReference>
<keyword evidence="5" id="KW-0131">Cell cycle</keyword>
<dbReference type="Gene3D" id="3.40.50.300">
    <property type="entry name" value="P-loop containing nucleotide triphosphate hydrolases"/>
    <property type="match status" value="1"/>
</dbReference>
<dbReference type="InterPro" id="IPR002543">
    <property type="entry name" value="FtsK_dom"/>
</dbReference>
<dbReference type="AlphaFoldDB" id="A0A1V0TTR2"/>
<dbReference type="InterPro" id="IPR003593">
    <property type="entry name" value="AAA+_ATPase"/>
</dbReference>
<dbReference type="SUPFAM" id="SSF52540">
    <property type="entry name" value="P-loop containing nucleoside triphosphate hydrolases"/>
    <property type="match status" value="1"/>
</dbReference>
<evidence type="ECO:0000313" key="5">
    <source>
        <dbReference type="EMBL" id="ARF56344.1"/>
    </source>
</evidence>
<dbReference type="EMBL" id="CP020569">
    <property type="protein sequence ID" value="ARF56344.1"/>
    <property type="molecule type" value="Genomic_DNA"/>
</dbReference>
<dbReference type="RefSeq" id="WP_083106255.1">
    <property type="nucleotide sequence ID" value="NZ_CP020569.1"/>
</dbReference>
<dbReference type="InterPro" id="IPR050206">
    <property type="entry name" value="FtsK/SpoIIIE/SftA"/>
</dbReference>
<dbReference type="Pfam" id="PF01580">
    <property type="entry name" value="FtsK_SpoIIIE"/>
    <property type="match status" value="1"/>
</dbReference>
<evidence type="ECO:0000313" key="6">
    <source>
        <dbReference type="Proteomes" id="UP000192726"/>
    </source>
</evidence>
<dbReference type="Proteomes" id="UP000192726">
    <property type="component" value="Chromosome"/>
</dbReference>
<feature type="domain" description="FtsK" evidence="4">
    <location>
        <begin position="171"/>
        <end position="359"/>
    </location>
</feature>
<sequence length="433" mass="46700">MGSILFTAFLALLIWGLLFSNELQRRQPQWHWRLVGYPLTALRIVLTWRRVAYLNGLAVSHKPNRRVLGDLEVKGEPLRTLTPRISFPRATPYGLEVRVRLHAGQTPAPFLASSDAFAHAWRVHTVRVVSPERGVVLITATARDPLKHTDHTAAPGTAALLSATVGTLESGRSWGMNFRRVPHWLIVGATQSGKSTLLARLVTELAPQPVALVGIDCKGGMELGLLEMRLSALATCRSEAVTVLVALVTEMQDRMRACRFAGARSIWELPEKGRPVPVVVIVDELAELYLTNGSKEQRAEAEECTTYLLRLAQLGAALGMHLVVAGQRVGSDLGPGVTALRAQLSGRICHRVNDPGTAEMALGDLNKDAVAVAQSIGEAERGVAVTTGDMGGWMRGRSHLTTPAEARAAAAEFARMTPRPKFLAGTPGGGTLV</sequence>
<keyword evidence="6" id="KW-1185">Reference proteome</keyword>
<dbReference type="SMART" id="SM00382">
    <property type="entry name" value="AAA"/>
    <property type="match status" value="1"/>
</dbReference>
<evidence type="ECO:0000259" key="4">
    <source>
        <dbReference type="PROSITE" id="PS50901"/>
    </source>
</evidence>